<dbReference type="AlphaFoldDB" id="A0AAV0WIK8"/>
<evidence type="ECO:0000259" key="1">
    <source>
        <dbReference type="PROSITE" id="PS50878"/>
    </source>
</evidence>
<evidence type="ECO:0000313" key="2">
    <source>
        <dbReference type="EMBL" id="CAI6355502.1"/>
    </source>
</evidence>
<evidence type="ECO:0000313" key="3">
    <source>
        <dbReference type="Proteomes" id="UP001160148"/>
    </source>
</evidence>
<dbReference type="EMBL" id="CARXXK010000002">
    <property type="protein sequence ID" value="CAI6355502.1"/>
    <property type="molecule type" value="Genomic_DNA"/>
</dbReference>
<reference evidence="2 3" key="1">
    <citation type="submission" date="2023-01" db="EMBL/GenBank/DDBJ databases">
        <authorList>
            <person name="Whitehead M."/>
        </authorList>
    </citation>
    <scope>NUCLEOTIDE SEQUENCE [LARGE SCALE GENOMIC DNA]</scope>
</reference>
<sequence length="94" mass="10816">MVYINDMPKDSETNIALFTDDTVFYASGATNNAAIRRVQKQINLAVPWFKEWKITLNPTKTKVIIFTNQSMYQAPSLNFVNIHLSWSKTSARFL</sequence>
<organism evidence="2 3">
    <name type="scientific">Macrosiphum euphorbiae</name>
    <name type="common">potato aphid</name>
    <dbReference type="NCBI Taxonomy" id="13131"/>
    <lineage>
        <taxon>Eukaryota</taxon>
        <taxon>Metazoa</taxon>
        <taxon>Ecdysozoa</taxon>
        <taxon>Arthropoda</taxon>
        <taxon>Hexapoda</taxon>
        <taxon>Insecta</taxon>
        <taxon>Pterygota</taxon>
        <taxon>Neoptera</taxon>
        <taxon>Paraneoptera</taxon>
        <taxon>Hemiptera</taxon>
        <taxon>Sternorrhyncha</taxon>
        <taxon>Aphidomorpha</taxon>
        <taxon>Aphidoidea</taxon>
        <taxon>Aphididae</taxon>
        <taxon>Macrosiphini</taxon>
        <taxon>Macrosiphum</taxon>
    </lineage>
</organism>
<feature type="domain" description="Reverse transcriptase" evidence="1">
    <location>
        <begin position="1"/>
        <end position="84"/>
    </location>
</feature>
<comment type="caution">
    <text evidence="2">The sequence shown here is derived from an EMBL/GenBank/DDBJ whole genome shotgun (WGS) entry which is preliminary data.</text>
</comment>
<keyword evidence="3" id="KW-1185">Reference proteome</keyword>
<protein>
    <recommendedName>
        <fullName evidence="1">Reverse transcriptase domain-containing protein</fullName>
    </recommendedName>
</protein>
<dbReference type="Proteomes" id="UP001160148">
    <property type="component" value="Unassembled WGS sequence"/>
</dbReference>
<dbReference type="PROSITE" id="PS50878">
    <property type="entry name" value="RT_POL"/>
    <property type="match status" value="1"/>
</dbReference>
<proteinExistence type="predicted"/>
<name>A0AAV0WIK8_9HEMI</name>
<accession>A0AAV0WIK8</accession>
<gene>
    <name evidence="2" type="ORF">MEUPH1_LOCUS11346</name>
</gene>
<dbReference type="InterPro" id="IPR000477">
    <property type="entry name" value="RT_dom"/>
</dbReference>